<feature type="compositionally biased region" description="Basic residues" evidence="1">
    <location>
        <begin position="74"/>
        <end position="85"/>
    </location>
</feature>
<dbReference type="AlphaFoldDB" id="A0AAD6VRS7"/>
<dbReference type="Proteomes" id="UP001219525">
    <property type="component" value="Unassembled WGS sequence"/>
</dbReference>
<organism evidence="2 3">
    <name type="scientific">Mycena pura</name>
    <dbReference type="NCBI Taxonomy" id="153505"/>
    <lineage>
        <taxon>Eukaryota</taxon>
        <taxon>Fungi</taxon>
        <taxon>Dikarya</taxon>
        <taxon>Basidiomycota</taxon>
        <taxon>Agaricomycotina</taxon>
        <taxon>Agaricomycetes</taxon>
        <taxon>Agaricomycetidae</taxon>
        <taxon>Agaricales</taxon>
        <taxon>Marasmiineae</taxon>
        <taxon>Mycenaceae</taxon>
        <taxon>Mycena</taxon>
    </lineage>
</organism>
<keyword evidence="3" id="KW-1185">Reference proteome</keyword>
<dbReference type="EMBL" id="JARJCW010000009">
    <property type="protein sequence ID" value="KAJ7220765.1"/>
    <property type="molecule type" value="Genomic_DNA"/>
</dbReference>
<feature type="region of interest" description="Disordered" evidence="1">
    <location>
        <begin position="1"/>
        <end position="32"/>
    </location>
</feature>
<proteinExistence type="predicted"/>
<sequence>MHTRLHPASPAAVTMGRSVEETPPPPPRLMLPPGNGKVRAFIRFIRTTGSMHAACALSCAGLALLLPRSAARSASRKPKGRRKGQTKGGGGEDEPMAHRAAWGAWPMENIASYSRRVTMMPTRLAHLVRVVALWASRTDAATDTARWATFLSQTPVLADTRGPSRRRWRRCSPHLSARARTLIIYQVLRLAWRLTETVADAAPDFARAGPSVRGAAGCAGRASGLSTRRSQVPGGGQRQWYGGAAALVMALFRELEPRARDLDPLGSLRWTRGLRLYSHLMYF</sequence>
<evidence type="ECO:0000313" key="2">
    <source>
        <dbReference type="EMBL" id="KAJ7220765.1"/>
    </source>
</evidence>
<reference evidence="2" key="1">
    <citation type="submission" date="2023-03" db="EMBL/GenBank/DDBJ databases">
        <title>Massive genome expansion in bonnet fungi (Mycena s.s.) driven by repeated elements and novel gene families across ecological guilds.</title>
        <authorList>
            <consortium name="Lawrence Berkeley National Laboratory"/>
            <person name="Harder C.B."/>
            <person name="Miyauchi S."/>
            <person name="Viragh M."/>
            <person name="Kuo A."/>
            <person name="Thoen E."/>
            <person name="Andreopoulos B."/>
            <person name="Lu D."/>
            <person name="Skrede I."/>
            <person name="Drula E."/>
            <person name="Henrissat B."/>
            <person name="Morin E."/>
            <person name="Kohler A."/>
            <person name="Barry K."/>
            <person name="LaButti K."/>
            <person name="Morin E."/>
            <person name="Salamov A."/>
            <person name="Lipzen A."/>
            <person name="Mereny Z."/>
            <person name="Hegedus B."/>
            <person name="Baldrian P."/>
            <person name="Stursova M."/>
            <person name="Weitz H."/>
            <person name="Taylor A."/>
            <person name="Grigoriev I.V."/>
            <person name="Nagy L.G."/>
            <person name="Martin F."/>
            <person name="Kauserud H."/>
        </authorList>
    </citation>
    <scope>NUCLEOTIDE SEQUENCE</scope>
    <source>
        <strain evidence="2">9144</strain>
    </source>
</reference>
<gene>
    <name evidence="2" type="ORF">GGX14DRAFT_559553</name>
</gene>
<evidence type="ECO:0000256" key="1">
    <source>
        <dbReference type="SAM" id="MobiDB-lite"/>
    </source>
</evidence>
<comment type="caution">
    <text evidence="2">The sequence shown here is derived from an EMBL/GenBank/DDBJ whole genome shotgun (WGS) entry which is preliminary data.</text>
</comment>
<name>A0AAD6VRS7_9AGAR</name>
<evidence type="ECO:0000313" key="3">
    <source>
        <dbReference type="Proteomes" id="UP001219525"/>
    </source>
</evidence>
<feature type="region of interest" description="Disordered" evidence="1">
    <location>
        <begin position="70"/>
        <end position="97"/>
    </location>
</feature>
<accession>A0AAD6VRS7</accession>
<protein>
    <submittedName>
        <fullName evidence="2">Uncharacterized protein</fullName>
    </submittedName>
</protein>